<feature type="domain" description="EngC GTPase" evidence="4">
    <location>
        <begin position="79"/>
        <end position="225"/>
    </location>
</feature>
<keyword evidence="3" id="KW-0378">Hydrolase</keyword>
<comment type="function">
    <text evidence="3">One of several proteins that assist in the late maturation steps of the functional core of the 30S ribosomal subunit. Helps release RbfA from mature subunits. May play a role in the assembly of ribosomal proteins into the subunit. Circularly permuted GTPase that catalyzes slow GTP hydrolysis, GTPase activity is stimulated by the 30S ribosomal subunit.</text>
</comment>
<feature type="binding site" evidence="3">
    <location>
        <position position="264"/>
    </location>
    <ligand>
        <name>Zn(2+)</name>
        <dbReference type="ChEBI" id="CHEBI:29105"/>
    </ligand>
</feature>
<dbReference type="EC" id="3.6.1.-" evidence="3"/>
<feature type="binding site" evidence="3">
    <location>
        <position position="258"/>
    </location>
    <ligand>
        <name>Zn(2+)</name>
        <dbReference type="ChEBI" id="CHEBI:29105"/>
    </ligand>
</feature>
<protein>
    <recommendedName>
        <fullName evidence="3">Small ribosomal subunit biogenesis GTPase RsgA</fullName>
        <ecNumber evidence="3">3.6.1.-</ecNumber>
    </recommendedName>
</protein>
<dbReference type="RefSeq" id="WP_256602398.1">
    <property type="nucleotide sequence ID" value="NZ_JANIBJ010000018.1"/>
</dbReference>
<dbReference type="InterPro" id="IPR004881">
    <property type="entry name" value="Ribosome_biogen_GTPase_RsgA"/>
</dbReference>
<proteinExistence type="inferred from homology"/>
<keyword evidence="3" id="KW-0694">RNA-binding</keyword>
<dbReference type="HAMAP" id="MF_01820">
    <property type="entry name" value="GTPase_RsgA"/>
    <property type="match status" value="1"/>
</dbReference>
<dbReference type="Pfam" id="PF03193">
    <property type="entry name" value="RsgA_GTPase"/>
    <property type="match status" value="1"/>
</dbReference>
<dbReference type="SUPFAM" id="SSF50249">
    <property type="entry name" value="Nucleic acid-binding proteins"/>
    <property type="match status" value="1"/>
</dbReference>
<reference evidence="6 7" key="1">
    <citation type="submission" date="2022-07" db="EMBL/GenBank/DDBJ databases">
        <title>Methylomonas rivi sp. nov., Methylomonas rosea sp. nov., Methylomonas aureus sp. nov. and Methylomonas subterranea sp. nov., four novel methanotrophs isolated from a freshwater creek and the deep terrestrial subsurface.</title>
        <authorList>
            <person name="Abin C."/>
            <person name="Sankaranarayanan K."/>
            <person name="Garner C."/>
            <person name="Sindelar R."/>
            <person name="Kotary K."/>
            <person name="Garner R."/>
            <person name="Barclay S."/>
            <person name="Lawson P."/>
            <person name="Krumholz L."/>
        </authorList>
    </citation>
    <scope>NUCLEOTIDE SEQUENCE [LARGE SCALE GENOMIC DNA]</scope>
    <source>
        <strain evidence="6 7">SURF-2</strain>
    </source>
</reference>
<dbReference type="Proteomes" id="UP001524499">
    <property type="component" value="Unassembled WGS sequence"/>
</dbReference>
<keyword evidence="2 3" id="KW-0342">GTP-binding</keyword>
<dbReference type="PANTHER" id="PTHR32120:SF11">
    <property type="entry name" value="SMALL RIBOSOMAL SUBUNIT BIOGENESIS GTPASE RSGA 1, MITOCHONDRIAL-RELATED"/>
    <property type="match status" value="1"/>
</dbReference>
<feature type="binding site" evidence="3">
    <location>
        <begin position="118"/>
        <end position="121"/>
    </location>
    <ligand>
        <name>GTP</name>
        <dbReference type="ChEBI" id="CHEBI:37565"/>
    </ligand>
</feature>
<dbReference type="EMBL" id="JANIBJ010000018">
    <property type="protein sequence ID" value="MCQ8104601.1"/>
    <property type="molecule type" value="Genomic_DNA"/>
</dbReference>
<dbReference type="CDD" id="cd01854">
    <property type="entry name" value="YjeQ_EngC"/>
    <property type="match status" value="1"/>
</dbReference>
<feature type="binding site" evidence="3">
    <location>
        <position position="256"/>
    </location>
    <ligand>
        <name>Zn(2+)</name>
        <dbReference type="ChEBI" id="CHEBI:29105"/>
    </ligand>
</feature>
<accession>A0ABT1TGM6</accession>
<evidence type="ECO:0000256" key="2">
    <source>
        <dbReference type="ARBA" id="ARBA00023134"/>
    </source>
</evidence>
<dbReference type="InterPro" id="IPR027417">
    <property type="entry name" value="P-loop_NTPase"/>
</dbReference>
<dbReference type="PROSITE" id="PS50936">
    <property type="entry name" value="ENGC_GTPASE"/>
    <property type="match status" value="1"/>
</dbReference>
<evidence type="ECO:0000259" key="5">
    <source>
        <dbReference type="PROSITE" id="PS51721"/>
    </source>
</evidence>
<sequence length="296" mass="32641">MTSLGEGLVIAHLGKGIAVEVGEQIVLCQTLRKLDTVVVGDRVLLSQSAPDQGRIEQLLPRRSVLQRPSRGDQIRPVAANIDTIFVVFAAEPDCDFLLLDQYLAICENCNIDASLVFNKIDLPYSESVELELQNYLTLGYTLYRVSANRQVGLDTLRQALSQRTSMFAGQSGVGKSSLTNTLLPDKTLKINSVSETTRHGRHTTTAATLYHLPSGGDLIDSPGVAIFGLAGLSEAQLAWGYREFHPFIGKCRFNDCRHVNDKDCAVREAAESGLISSSRYYRFLKLREKMPPANRL</sequence>
<keyword evidence="3" id="KW-0479">Metal-binding</keyword>
<feature type="domain" description="CP-type G" evidence="5">
    <location>
        <begin position="70"/>
        <end position="227"/>
    </location>
</feature>
<name>A0ABT1TGM6_9GAMM</name>
<dbReference type="Gene3D" id="2.40.50.140">
    <property type="entry name" value="Nucleic acid-binding proteins"/>
    <property type="match status" value="1"/>
</dbReference>
<dbReference type="InterPro" id="IPR012340">
    <property type="entry name" value="NA-bd_OB-fold"/>
</dbReference>
<evidence type="ECO:0000313" key="7">
    <source>
        <dbReference type="Proteomes" id="UP001524499"/>
    </source>
</evidence>
<dbReference type="Gene3D" id="3.40.50.300">
    <property type="entry name" value="P-loop containing nucleotide triphosphate hydrolases"/>
    <property type="match status" value="1"/>
</dbReference>
<dbReference type="PROSITE" id="PS51721">
    <property type="entry name" value="G_CP"/>
    <property type="match status" value="1"/>
</dbReference>
<comment type="cofactor">
    <cofactor evidence="3">
        <name>Zn(2+)</name>
        <dbReference type="ChEBI" id="CHEBI:29105"/>
    </cofactor>
    <text evidence="3">Binds 1 zinc ion per subunit.</text>
</comment>
<keyword evidence="1 3" id="KW-0547">Nucleotide-binding</keyword>
<feature type="binding site" evidence="3">
    <location>
        <begin position="169"/>
        <end position="177"/>
    </location>
    <ligand>
        <name>GTP</name>
        <dbReference type="ChEBI" id="CHEBI:37565"/>
    </ligand>
</feature>
<gene>
    <name evidence="3 6" type="primary">rsgA</name>
    <name evidence="6" type="ORF">NP590_10835</name>
</gene>
<comment type="subcellular location">
    <subcellularLocation>
        <location evidence="3">Cytoplasm</location>
    </subcellularLocation>
</comment>
<comment type="subunit">
    <text evidence="3">Monomer. Associates with 30S ribosomal subunit, binds 16S rRNA.</text>
</comment>
<keyword evidence="3" id="KW-0699">rRNA-binding</keyword>
<keyword evidence="7" id="KW-1185">Reference proteome</keyword>
<keyword evidence="3" id="KW-0862">Zinc</keyword>
<dbReference type="NCBIfam" id="TIGR00157">
    <property type="entry name" value="ribosome small subunit-dependent GTPase A"/>
    <property type="match status" value="1"/>
</dbReference>
<comment type="caution">
    <text evidence="6">The sequence shown here is derived from an EMBL/GenBank/DDBJ whole genome shotgun (WGS) entry which is preliminary data.</text>
</comment>
<evidence type="ECO:0000256" key="3">
    <source>
        <dbReference type="HAMAP-Rule" id="MF_01820"/>
    </source>
</evidence>
<evidence type="ECO:0000256" key="1">
    <source>
        <dbReference type="ARBA" id="ARBA00022741"/>
    </source>
</evidence>
<dbReference type="PANTHER" id="PTHR32120">
    <property type="entry name" value="SMALL RIBOSOMAL SUBUNIT BIOGENESIS GTPASE RSGA"/>
    <property type="match status" value="1"/>
</dbReference>
<dbReference type="Gene3D" id="1.10.40.50">
    <property type="entry name" value="Probable gtpase engc, domain 3"/>
    <property type="match status" value="1"/>
</dbReference>
<dbReference type="SUPFAM" id="SSF52540">
    <property type="entry name" value="P-loop containing nucleoside triphosphate hydrolases"/>
    <property type="match status" value="1"/>
</dbReference>
<comment type="similarity">
    <text evidence="3">Belongs to the TRAFAC class YlqF/YawG GTPase family. RsgA subfamily.</text>
</comment>
<evidence type="ECO:0000259" key="4">
    <source>
        <dbReference type="PROSITE" id="PS50936"/>
    </source>
</evidence>
<keyword evidence="3" id="KW-0963">Cytoplasm</keyword>
<dbReference type="InterPro" id="IPR010914">
    <property type="entry name" value="RsgA_GTPase_dom"/>
</dbReference>
<dbReference type="InterPro" id="IPR030378">
    <property type="entry name" value="G_CP_dom"/>
</dbReference>
<evidence type="ECO:0000313" key="6">
    <source>
        <dbReference type="EMBL" id="MCQ8104601.1"/>
    </source>
</evidence>
<organism evidence="6 7">
    <name type="scientific">Methylomonas subterranea</name>
    <dbReference type="NCBI Taxonomy" id="2952225"/>
    <lineage>
        <taxon>Bacteria</taxon>
        <taxon>Pseudomonadati</taxon>
        <taxon>Pseudomonadota</taxon>
        <taxon>Gammaproteobacteria</taxon>
        <taxon>Methylococcales</taxon>
        <taxon>Methylococcaceae</taxon>
        <taxon>Methylomonas</taxon>
    </lineage>
</organism>
<feature type="binding site" evidence="3">
    <location>
        <position position="251"/>
    </location>
    <ligand>
        <name>Zn(2+)</name>
        <dbReference type="ChEBI" id="CHEBI:29105"/>
    </ligand>
</feature>
<keyword evidence="3" id="KW-0690">Ribosome biogenesis</keyword>